<keyword evidence="4 8" id="KW-0812">Transmembrane</keyword>
<dbReference type="InterPro" id="IPR050445">
    <property type="entry name" value="Bact_polysacc_biosynth/exp"/>
</dbReference>
<dbReference type="Proteomes" id="UP000183639">
    <property type="component" value="Unassembled WGS sequence"/>
</dbReference>
<evidence type="ECO:0000313" key="12">
    <source>
        <dbReference type="Proteomes" id="UP000183639"/>
    </source>
</evidence>
<reference evidence="11 12" key="1">
    <citation type="submission" date="2016-10" db="EMBL/GenBank/DDBJ databases">
        <authorList>
            <person name="de Groot N.N."/>
        </authorList>
    </citation>
    <scope>NUCLEOTIDE SEQUENCE [LARGE SCALE GENOMIC DNA]</scope>
    <source>
        <strain evidence="11 12">Z108</strain>
    </source>
</reference>
<comment type="subcellular location">
    <subcellularLocation>
        <location evidence="1">Cell membrane</location>
        <topology evidence="1">Multi-pass membrane protein</topology>
    </subcellularLocation>
</comment>
<feature type="domain" description="Tyrosine-protein kinase G-rich" evidence="10">
    <location>
        <begin position="372"/>
        <end position="445"/>
    </location>
</feature>
<dbReference type="Pfam" id="PF13807">
    <property type="entry name" value="GNVR"/>
    <property type="match status" value="1"/>
</dbReference>
<evidence type="ECO:0000313" key="11">
    <source>
        <dbReference type="EMBL" id="SFH98426.1"/>
    </source>
</evidence>
<evidence type="ECO:0000256" key="6">
    <source>
        <dbReference type="ARBA" id="ARBA00023136"/>
    </source>
</evidence>
<evidence type="ECO:0000256" key="7">
    <source>
        <dbReference type="SAM" id="Coils"/>
    </source>
</evidence>
<keyword evidence="5 8" id="KW-1133">Transmembrane helix</keyword>
<accession>A0A1I3EHJ2</accession>
<dbReference type="InterPro" id="IPR003856">
    <property type="entry name" value="LPS_length_determ_N"/>
</dbReference>
<keyword evidence="6 8" id="KW-0472">Membrane</keyword>
<feature type="transmembrane region" description="Helical" evidence="8">
    <location>
        <begin position="27"/>
        <end position="46"/>
    </location>
</feature>
<name>A0A1I3EHJ2_SELRU</name>
<dbReference type="GO" id="GO:0005886">
    <property type="term" value="C:plasma membrane"/>
    <property type="evidence" value="ECO:0007669"/>
    <property type="project" value="UniProtKB-SubCell"/>
</dbReference>
<dbReference type="AlphaFoldDB" id="A0A1I3EHJ2"/>
<evidence type="ECO:0000256" key="1">
    <source>
        <dbReference type="ARBA" id="ARBA00004651"/>
    </source>
</evidence>
<dbReference type="PANTHER" id="PTHR32309">
    <property type="entry name" value="TYROSINE-PROTEIN KINASE"/>
    <property type="match status" value="1"/>
</dbReference>
<sequence length="457" mass="50179">MDDKMKDDEIEIDLGRLFQILVDRKKIVAEIVGVCTAAAIGIAFIIPPTFESDTLVQTQSANKVDLSGASTAMAALGMGGAAASPTNNYMEMMKSRAVLMPIIDQLEDIPAEEKEKMTAEKFAKKNLNLENVKGTNLIKVTAKGRTPEEAQMIASGVVDNFLKMMTEMNQDSQSYMVKFLNERIETAEKEADEAASKLAAFQKEHKLYKPDDQAKAAIEQLAAFDKAISDMQVQQKSAQAQYDVATQKLGEQKAGAFNYRINDNSTVQSIRSQIVAKEVELVGLHQKYTDNHPTVAAAQQQLNQLNQALANEVSAVVNSNAASMNSAQMELVKNQALAQAQASAASASEAAIKEKKAEKEKEIGQLPDAMVSYLQLESDAKIKKQIYTTLVQNCEQNKLQEAMQSMDIQIIDAADLPVEKSAPRRSLIALGGMVMGIFISLFYAFEIYRKERKNSMV</sequence>
<evidence type="ECO:0000256" key="5">
    <source>
        <dbReference type="ARBA" id="ARBA00022989"/>
    </source>
</evidence>
<dbReference type="PANTHER" id="PTHR32309:SF13">
    <property type="entry name" value="FERRIC ENTEROBACTIN TRANSPORT PROTEIN FEPE"/>
    <property type="match status" value="1"/>
</dbReference>
<evidence type="ECO:0000259" key="10">
    <source>
        <dbReference type="Pfam" id="PF13807"/>
    </source>
</evidence>
<dbReference type="GO" id="GO:0004713">
    <property type="term" value="F:protein tyrosine kinase activity"/>
    <property type="evidence" value="ECO:0007669"/>
    <property type="project" value="TreeGrafter"/>
</dbReference>
<keyword evidence="7" id="KW-0175">Coiled coil</keyword>
<evidence type="ECO:0000259" key="9">
    <source>
        <dbReference type="Pfam" id="PF02706"/>
    </source>
</evidence>
<dbReference type="InterPro" id="IPR032807">
    <property type="entry name" value="GNVR"/>
</dbReference>
<protein>
    <submittedName>
        <fullName evidence="11">Uncharacterized protein involved in exopolysaccharide biosynthesis</fullName>
    </submittedName>
</protein>
<evidence type="ECO:0000256" key="4">
    <source>
        <dbReference type="ARBA" id="ARBA00022692"/>
    </source>
</evidence>
<feature type="domain" description="Polysaccharide chain length determinant N-terminal" evidence="9">
    <location>
        <begin position="11"/>
        <end position="106"/>
    </location>
</feature>
<gene>
    <name evidence="11" type="ORF">SAMN04487861_11047</name>
</gene>
<dbReference type="RefSeq" id="WP_256211314.1">
    <property type="nucleotide sequence ID" value="NZ_FOQK01000010.1"/>
</dbReference>
<feature type="coiled-coil region" evidence="7">
    <location>
        <begin position="177"/>
        <end position="204"/>
    </location>
</feature>
<evidence type="ECO:0000256" key="2">
    <source>
        <dbReference type="ARBA" id="ARBA00006683"/>
    </source>
</evidence>
<feature type="transmembrane region" description="Helical" evidence="8">
    <location>
        <begin position="427"/>
        <end position="445"/>
    </location>
</feature>
<proteinExistence type="inferred from homology"/>
<evidence type="ECO:0000256" key="8">
    <source>
        <dbReference type="SAM" id="Phobius"/>
    </source>
</evidence>
<dbReference type="EMBL" id="FOQK01000010">
    <property type="protein sequence ID" value="SFH98426.1"/>
    <property type="molecule type" value="Genomic_DNA"/>
</dbReference>
<organism evidence="11 12">
    <name type="scientific">Selenomonas ruminantium</name>
    <dbReference type="NCBI Taxonomy" id="971"/>
    <lineage>
        <taxon>Bacteria</taxon>
        <taxon>Bacillati</taxon>
        <taxon>Bacillota</taxon>
        <taxon>Negativicutes</taxon>
        <taxon>Selenomonadales</taxon>
        <taxon>Selenomonadaceae</taxon>
        <taxon>Selenomonas</taxon>
    </lineage>
</organism>
<keyword evidence="3" id="KW-1003">Cell membrane</keyword>
<evidence type="ECO:0000256" key="3">
    <source>
        <dbReference type="ARBA" id="ARBA00022475"/>
    </source>
</evidence>
<dbReference type="Pfam" id="PF02706">
    <property type="entry name" value="Wzz"/>
    <property type="match status" value="1"/>
</dbReference>
<comment type="similarity">
    <text evidence="2">Belongs to the CpsC/CapA family.</text>
</comment>